<organism evidence="5 6">
    <name type="scientific">Bathycoccus prasinos</name>
    <dbReference type="NCBI Taxonomy" id="41875"/>
    <lineage>
        <taxon>Eukaryota</taxon>
        <taxon>Viridiplantae</taxon>
        <taxon>Chlorophyta</taxon>
        <taxon>Mamiellophyceae</taxon>
        <taxon>Mamiellales</taxon>
        <taxon>Bathycoccaceae</taxon>
        <taxon>Bathycoccus</taxon>
    </lineage>
</organism>
<gene>
    <name evidence="5" type="ORF">Bathy08g01410</name>
</gene>
<evidence type="ECO:0000313" key="6">
    <source>
        <dbReference type="Proteomes" id="UP000198341"/>
    </source>
</evidence>
<reference evidence="5 6" key="1">
    <citation type="submission" date="2011-10" db="EMBL/GenBank/DDBJ databases">
        <authorList>
            <person name="Genoscope - CEA"/>
        </authorList>
    </citation>
    <scope>NUCLEOTIDE SEQUENCE [LARGE SCALE GENOMIC DNA]</scope>
    <source>
        <strain evidence="5 6">RCC 1105</strain>
    </source>
</reference>
<keyword evidence="2" id="KW-0808">Transferase</keyword>
<feature type="compositionally biased region" description="Basic and acidic residues" evidence="3">
    <location>
        <begin position="194"/>
        <end position="209"/>
    </location>
</feature>
<dbReference type="GO" id="GO:0032259">
    <property type="term" value="P:methylation"/>
    <property type="evidence" value="ECO:0007669"/>
    <property type="project" value="UniProtKB-KW"/>
</dbReference>
<feature type="domain" description="tRNA/rRNA methyltransferase SpoU type" evidence="4">
    <location>
        <begin position="11"/>
        <end position="150"/>
    </location>
</feature>
<dbReference type="STRING" id="41875.K8F7M9"/>
<dbReference type="AlphaFoldDB" id="K8F7M9"/>
<dbReference type="InterPro" id="IPR001537">
    <property type="entry name" value="SpoU_MeTrfase"/>
</dbReference>
<dbReference type="EMBL" id="FO082271">
    <property type="protein sequence ID" value="CCO17603.1"/>
    <property type="molecule type" value="Genomic_DNA"/>
</dbReference>
<dbReference type="KEGG" id="bpg:Bathy08g01410"/>
<dbReference type="GO" id="GO:0003723">
    <property type="term" value="F:RNA binding"/>
    <property type="evidence" value="ECO:0007669"/>
    <property type="project" value="InterPro"/>
</dbReference>
<dbReference type="Pfam" id="PF00588">
    <property type="entry name" value="SpoU_methylase"/>
    <property type="match status" value="1"/>
</dbReference>
<dbReference type="OrthoDB" id="270651at2759"/>
<dbReference type="RefSeq" id="XP_007511482.1">
    <property type="nucleotide sequence ID" value="XM_007511420.1"/>
</dbReference>
<dbReference type="eggNOG" id="KOG0838">
    <property type="taxonomic scope" value="Eukaryota"/>
</dbReference>
<sequence>MTSEKVPPAEMHFIVQNVSKKHNIGTICRNCTAFDVKSMHLVGSAHYNVFGSQGSDAHVKIEHHPTLEECRETMRETYNVEEILGVEITEESVDVAKYPWKGNTAFVLGNEGHGMTPQQKKICDGFVYIKQYGAGTASLNVAVASSIVMHEFAKYHNYSERAREGEKFIVAEKPLSRRPKGVAVGVGWTPEIARKEREMRRRQAENEKESENDENECVFGDDKGIAEY</sequence>
<dbReference type="GO" id="GO:0008173">
    <property type="term" value="F:RNA methyltransferase activity"/>
    <property type="evidence" value="ECO:0007669"/>
    <property type="project" value="InterPro"/>
</dbReference>
<evidence type="ECO:0000256" key="1">
    <source>
        <dbReference type="ARBA" id="ARBA00022603"/>
    </source>
</evidence>
<dbReference type="InterPro" id="IPR051259">
    <property type="entry name" value="rRNA_Methyltransferase"/>
</dbReference>
<evidence type="ECO:0000313" key="5">
    <source>
        <dbReference type="EMBL" id="CCO17603.1"/>
    </source>
</evidence>
<keyword evidence="1" id="KW-0489">Methyltransferase</keyword>
<name>K8F7M9_9CHLO</name>
<dbReference type="SUPFAM" id="SSF75217">
    <property type="entry name" value="alpha/beta knot"/>
    <property type="match status" value="1"/>
</dbReference>
<evidence type="ECO:0000256" key="2">
    <source>
        <dbReference type="ARBA" id="ARBA00022679"/>
    </source>
</evidence>
<evidence type="ECO:0000259" key="4">
    <source>
        <dbReference type="Pfam" id="PF00588"/>
    </source>
</evidence>
<dbReference type="InterPro" id="IPR029028">
    <property type="entry name" value="Alpha/beta_knot_MTases"/>
</dbReference>
<dbReference type="GO" id="GO:0006396">
    <property type="term" value="P:RNA processing"/>
    <property type="evidence" value="ECO:0007669"/>
    <property type="project" value="InterPro"/>
</dbReference>
<dbReference type="CDD" id="cd18096">
    <property type="entry name" value="SpoU-like"/>
    <property type="match status" value="1"/>
</dbReference>
<keyword evidence="6" id="KW-1185">Reference proteome</keyword>
<dbReference type="Proteomes" id="UP000198341">
    <property type="component" value="Chromosome 8"/>
</dbReference>
<feature type="region of interest" description="Disordered" evidence="3">
    <location>
        <begin position="194"/>
        <end position="228"/>
    </location>
</feature>
<accession>K8F7M9</accession>
<protein>
    <recommendedName>
        <fullName evidence="4">tRNA/rRNA methyltransferase SpoU type domain-containing protein</fullName>
    </recommendedName>
</protein>
<proteinExistence type="predicted"/>
<dbReference type="PANTHER" id="PTHR43191">
    <property type="entry name" value="RRNA METHYLTRANSFERASE 3"/>
    <property type="match status" value="1"/>
</dbReference>
<dbReference type="InterPro" id="IPR029026">
    <property type="entry name" value="tRNA_m1G_MTases_N"/>
</dbReference>
<evidence type="ECO:0000256" key="3">
    <source>
        <dbReference type="SAM" id="MobiDB-lite"/>
    </source>
</evidence>
<dbReference type="Gene3D" id="3.40.1280.10">
    <property type="match status" value="1"/>
</dbReference>
<dbReference type="PANTHER" id="PTHR43191:SF7">
    <property type="entry name" value="OBP33PEP LIKE PROTEIN"/>
    <property type="match status" value="1"/>
</dbReference>
<dbReference type="GeneID" id="19014120"/>